<dbReference type="Pfam" id="PF20426">
    <property type="entry name" value="NBCH_WD40"/>
    <property type="match status" value="1"/>
</dbReference>
<dbReference type="InterPro" id="IPR023362">
    <property type="entry name" value="PH-BEACH_dom"/>
</dbReference>
<feature type="domain" description="BEACH" evidence="4">
    <location>
        <begin position="2217"/>
        <end position="2517"/>
    </location>
</feature>
<comment type="caution">
    <text evidence="6">The sequence shown here is derived from an EMBL/GenBank/DDBJ whole genome shotgun (WGS) entry which is preliminary data.</text>
</comment>
<reference evidence="6 7" key="1">
    <citation type="journal article" date="2023" name="Nat. Commun.">
        <title>Origin of minicircular mitochondrial genomes in red algae.</title>
        <authorList>
            <person name="Lee Y."/>
            <person name="Cho C.H."/>
            <person name="Lee Y.M."/>
            <person name="Park S.I."/>
            <person name="Yang J.H."/>
            <person name="West J.A."/>
            <person name="Bhattacharya D."/>
            <person name="Yoon H.S."/>
        </authorList>
    </citation>
    <scope>NUCLEOTIDE SEQUENCE [LARGE SCALE GENOMIC DNA]</scope>
    <source>
        <strain evidence="6 7">CCMP1338</strain>
        <tissue evidence="6">Whole cell</tissue>
    </source>
</reference>
<dbReference type="PROSITE" id="PS50197">
    <property type="entry name" value="BEACH"/>
    <property type="match status" value="1"/>
</dbReference>
<sequence length="2887" mass="318914">MMDSDQIIAELELALKRTGVDDEDAVPGPGLEEAFAATESSDHLEKEKKKRLNFWKHKTASSDASKQASEALKASLGRFTSSMKSGSQNHDSAFLSVGNTLSTYYPAPATSPLGSSSIDVLVKYLKQWKDRLKPANVENQNEREFANTIAIGKSVGVVLECLTRSSSESLSKRSAAIARISEDVLKIGCRWLAKLNTELKASTDKKDLQKRAQTLGYWFMYSICFVSRALLALCNLNTNDAFAAFEVMEVYSKLEPSLSGSVRALEHVEVALAVIRSNLTEHRYHPTRESSLKAAALLTVSGISDWETELFDQNRVRDVLKKDAAVKKMGFLKREGLSCAGALVAEDKTLAEFLVRDRVRLGAVAKAVSFYRGKGDVSLELMNGVAEFCWYIAEAHSSRKSNAFQAAVNLVSHVAACTKDQDTQAAFINTLNELVKSGGLSALEIIRASGLIVTYAEDCLNAEFKDQQAAEVIMELFASAAEAGKGDVGVESLALVRAMRALGAKRLSVEHTSELLNVLSSMFVAAGDGCIWEILKEDALTSLAQVAKSFAATRNGEDDISAKIMLTLNSLVSHPLGLYEAIRSEEFLWCLRELLGYRQTIPLASNYCISLIVTHDEKLSSQVSRGSGAKTKGGLQRQTSLRTDDLLQNRKEELFECLITSAKEAKDFASLCIVLQGLRAILGTTSTDWASSGTLYRVRDVSIFEMLLDVLAQKEYRQEEEERVSVVSEVLKTIGAITRRQGDESLFIDWEKLRESLEWTFPSVHITNLDKILAILLSDDTLTFESLIASHGEYAEGLRISHPQALRLLIRMCLENTNLELKLRVFTVLKDLVGANSPNKAVCGEAGVIDLLIEGHVQWSGDRDLAAVVCAVIGRIAQYYITPETMYRVFNLVHSGKSFLPSLLLDAIESAISAGKPVAEFDLVGFRSGLLATDALTNFPPSKSGFSIVLWFRPNAVNRKNVLLTMFGRTGNSIEVSFRNGSFSYSEMSSKSRESADSSVTSTLPLSANEWTHVAITHSAPSMFGHSGEVDIFHNGKRLIRRSMKYPRFPSDTASVALGFSPATGSNNFNGQIASVAIVSDIVKLEHCQALTFLGHQFFPALSPTDNSLQRLLTLKTVPSVCNSLLEGKTLLTEKVSLLFPAKAGDLEGCPDCSPASGSGQKALVTAKYVDQRLNKRLCSPRSPQAALEALGGAYVYLKVFLDLDRLAAADPTDQTVPEPILETCLNLFHRAVRRDELSMVHMKRFRSIELSSVFAANASAAHLTPQVAKAALNLLKGASLDEELSCAVAVSWIVNEIWLQAEAETEKIIYDFILDCFSPSASNEPHVTATRAAATDVEVLRLIEGTRHSETRRILIAVIFEQANARVAKKIPLKSVPSRELFGLVNSPLAVDGKGLARDFMIVALDQTRVPTTTLTQLALAAGGAAVKYIVSRFHDEDEDLRASAIQFAATACIYTGDDDDASTFVAALIESMMARGINASSHQLLLQIAFGERSPARRTQPFPPVTPLLFLLIANDSDLASRATGLRAVVHELEQNDDIKQQVIGLPLWSKWIANIMEPTQSELGEDSSAAAAIEDVCSGLVSTIVLYVLVQGSLEDFCSMLIGFLCSGSPRFTSVALIATITAVDKELVPVVLKGQKLHRDYKSQRYMEKVASVAIALEMFAVSRRDDDVLGQTQPLLRIVQSLKMLGLWLPSQSTSDIPSKSPQMSSLVASKPFDSIFNYDTMVRSGGFYRIGLRMLCTLLARSESEADWIRYSGMLRSAVAPAGQPAASEIYVQYVRLCLESLSHVLSDVAPIRANVLPEYYNALYRQWTEHKELNPPPKKSADSGGPPTQRAMAMMEEERMRDDSIAKALRIREAEVDTENDNVAVELVTLAAQNKKWVSEFVSELGGHVQERAHKIEEQQRAKLLIFQGMWNLVEASHALQEELQAAEVLHEPNYVERFWELDSYSDSVGRRWILRTDLNGTSHPEADVSRTNTGSEEDLHQLDIDSTVLDLVRVPVSASLLASDSGLVAFRDSDSEDERMADEDRLSFSGSETVGQMTPRLNSRSTMGLEASTQSPTSSVLATTPNRQPSRLMHVSPMLGTLDSDSFSGNTASDSALIRLRCKRICVLGENSAEVELSRTRIRFKPLDFELDEANEEYWSIAEREYQLGDATELYSMRYLLQHVAFELHFQTQESIMVAFESQEERENFLKVLEGQLRRIEKHIKVYRSLKARKLAIRDATAKWRKRQMSNFQYLMIVNKLSGRTYNDAAQYPVYPWVLRDYKSDQLDLSNRNTFRNLSKPMGCQPSDEEVGVIGMSDREARFRERYESWSDPDGIPPFHYGSHYSTTGIVVYYLVRLEPFASLFLQHQGGHFDYPERMFRSVGEAWSSSTSSTQNVSELVPELFYNPEFARNRNRLPLGTTQVGTVIGDVELPPWAHGSPEIFVKLHREALESEYVSEHLNNWIDLIFGFKQVGKAAVEECNVFYYLTYEGAVDLNSLDPRERAGLFDQIKYYGQTPLQLFTKLHPARDTVQVAANSKSDGFVTHSFNLELAGTICSVGIAADLILVISSSRSLDTFRLTSNLDVKGNPTYALEGEGNKVSGDPSRRVNRGRKIGAAHLAPFTPDWALCGCFTASSDGKWVVSGGHWDNSIRVQATADPSKPKQVIKRHRSVVSCLVLSSDNLFLVTGCRDSSVMLFKTHRYSDYDRLSIVEQPRFSLRGHAYPVVCVAVNTEVGIVVSVSDRGICIVHSVRDGRVLRVLEKQTLVSRVVITARAEIVFMSLKEQLIRVVTLNDVEVATAQTSAKPTALCTTSDGQFIIDGNENGEVSIRSSWNLSTLYQYPRSSSAVSALTLNRDESIVVVGLSNGKLIIHTVDRQLLHARSRIMGLLGPPSASHPF</sequence>
<dbReference type="Gene3D" id="2.130.10.10">
    <property type="entry name" value="YVTN repeat-like/Quinoprotein amine dehydrogenase"/>
    <property type="match status" value="2"/>
</dbReference>
<evidence type="ECO:0000256" key="3">
    <source>
        <dbReference type="SAM" id="MobiDB-lite"/>
    </source>
</evidence>
<dbReference type="Pfam" id="PF13385">
    <property type="entry name" value="Laminin_G_3"/>
    <property type="match status" value="1"/>
</dbReference>
<dbReference type="PANTHER" id="PTHR13743">
    <property type="entry name" value="BEIGE/BEACH-RELATED"/>
    <property type="match status" value="1"/>
</dbReference>
<dbReference type="SMART" id="SM01026">
    <property type="entry name" value="Beach"/>
    <property type="match status" value="1"/>
</dbReference>
<dbReference type="SUPFAM" id="SSF49899">
    <property type="entry name" value="Concanavalin A-like lectins/glucanases"/>
    <property type="match status" value="1"/>
</dbReference>
<dbReference type="SUPFAM" id="SSF50978">
    <property type="entry name" value="WD40 repeat-like"/>
    <property type="match status" value="1"/>
</dbReference>
<keyword evidence="7" id="KW-1185">Reference proteome</keyword>
<evidence type="ECO:0000259" key="5">
    <source>
        <dbReference type="PROSITE" id="PS51783"/>
    </source>
</evidence>
<dbReference type="SUPFAM" id="SSF81837">
    <property type="entry name" value="BEACH domain"/>
    <property type="match status" value="1"/>
</dbReference>
<dbReference type="SMART" id="SM00320">
    <property type="entry name" value="WD40"/>
    <property type="match status" value="3"/>
</dbReference>
<dbReference type="InterPro" id="IPR050865">
    <property type="entry name" value="BEACH_Domain"/>
</dbReference>
<dbReference type="PANTHER" id="PTHR13743:SF163">
    <property type="entry name" value="BEACH DOMAIN-CONTAINING PROTEIN"/>
    <property type="match status" value="1"/>
</dbReference>
<dbReference type="InterPro" id="IPR013320">
    <property type="entry name" value="ConA-like_dom_sf"/>
</dbReference>
<dbReference type="Proteomes" id="UP001157974">
    <property type="component" value="Unassembled WGS sequence"/>
</dbReference>
<feature type="domain" description="BEACH-type PH" evidence="5">
    <location>
        <begin position="2099"/>
        <end position="2202"/>
    </location>
</feature>
<dbReference type="InterPro" id="IPR016024">
    <property type="entry name" value="ARM-type_fold"/>
</dbReference>
<dbReference type="InterPro" id="IPR036372">
    <property type="entry name" value="BEACH_dom_sf"/>
</dbReference>
<evidence type="ECO:0000259" key="4">
    <source>
        <dbReference type="PROSITE" id="PS50197"/>
    </source>
</evidence>
<evidence type="ECO:0000313" key="7">
    <source>
        <dbReference type="Proteomes" id="UP001157974"/>
    </source>
</evidence>
<dbReference type="InterPro" id="IPR001680">
    <property type="entry name" value="WD40_rpt"/>
</dbReference>
<gene>
    <name evidence="6" type="ORF">NDN08_001661</name>
</gene>
<dbReference type="Gene3D" id="2.30.29.30">
    <property type="entry name" value="Pleckstrin-homology domain (PH domain)/Phosphotyrosine-binding domain (PTB)"/>
    <property type="match status" value="1"/>
</dbReference>
<dbReference type="Pfam" id="PF14844">
    <property type="entry name" value="PH_BEACH"/>
    <property type="match status" value="1"/>
</dbReference>
<dbReference type="EMBL" id="JAMWBK010000005">
    <property type="protein sequence ID" value="KAJ8905151.1"/>
    <property type="molecule type" value="Genomic_DNA"/>
</dbReference>
<evidence type="ECO:0000256" key="2">
    <source>
        <dbReference type="ARBA" id="ARBA00022737"/>
    </source>
</evidence>
<protein>
    <recommendedName>
        <fullName evidence="8">Non-specific serine/threonine protein kinase</fullName>
    </recommendedName>
</protein>
<evidence type="ECO:0000256" key="1">
    <source>
        <dbReference type="ARBA" id="ARBA00022574"/>
    </source>
</evidence>
<keyword evidence="2" id="KW-0677">Repeat</keyword>
<evidence type="ECO:0000313" key="6">
    <source>
        <dbReference type="EMBL" id="KAJ8905151.1"/>
    </source>
</evidence>
<proteinExistence type="predicted"/>
<feature type="region of interest" description="Disordered" evidence="3">
    <location>
        <begin position="2020"/>
        <end position="2073"/>
    </location>
</feature>
<dbReference type="SUPFAM" id="SSF50729">
    <property type="entry name" value="PH domain-like"/>
    <property type="match status" value="1"/>
</dbReference>
<organism evidence="6 7">
    <name type="scientific">Rhodosorus marinus</name>
    <dbReference type="NCBI Taxonomy" id="101924"/>
    <lineage>
        <taxon>Eukaryota</taxon>
        <taxon>Rhodophyta</taxon>
        <taxon>Stylonematophyceae</taxon>
        <taxon>Stylonematales</taxon>
        <taxon>Stylonemataceae</taxon>
        <taxon>Rhodosorus</taxon>
    </lineage>
</organism>
<evidence type="ECO:0008006" key="8">
    <source>
        <dbReference type="Google" id="ProtNLM"/>
    </source>
</evidence>
<dbReference type="CDD" id="cd06071">
    <property type="entry name" value="Beach"/>
    <property type="match status" value="1"/>
</dbReference>
<dbReference type="InterPro" id="IPR015943">
    <property type="entry name" value="WD40/YVTN_repeat-like_dom_sf"/>
</dbReference>
<dbReference type="Pfam" id="PF02138">
    <property type="entry name" value="Beach"/>
    <property type="match status" value="1"/>
</dbReference>
<dbReference type="SUPFAM" id="SSF48371">
    <property type="entry name" value="ARM repeat"/>
    <property type="match status" value="1"/>
</dbReference>
<dbReference type="InterPro" id="IPR036322">
    <property type="entry name" value="WD40_repeat_dom_sf"/>
</dbReference>
<feature type="compositionally biased region" description="Polar residues" evidence="3">
    <location>
        <begin position="2036"/>
        <end position="2073"/>
    </location>
</feature>
<dbReference type="InterPro" id="IPR000409">
    <property type="entry name" value="BEACH_dom"/>
</dbReference>
<keyword evidence="1" id="KW-0853">WD repeat</keyword>
<name>A0AAV8URH8_9RHOD</name>
<accession>A0AAV8URH8</accession>
<dbReference type="Gene3D" id="2.60.120.200">
    <property type="match status" value="1"/>
</dbReference>
<dbReference type="InterPro" id="IPR011993">
    <property type="entry name" value="PH-like_dom_sf"/>
</dbReference>
<dbReference type="PROSITE" id="PS51783">
    <property type="entry name" value="PH_BEACH"/>
    <property type="match status" value="1"/>
</dbReference>
<dbReference type="InterPro" id="IPR046851">
    <property type="entry name" value="NBCH_WD40"/>
</dbReference>
<dbReference type="Gene3D" id="1.10.1540.10">
    <property type="entry name" value="BEACH domain"/>
    <property type="match status" value="1"/>
</dbReference>